<dbReference type="RefSeq" id="WP_185106152.1">
    <property type="nucleotide sequence ID" value="NZ_BAAAXY010000298.1"/>
</dbReference>
<dbReference type="EMBL" id="JACHMI010000001">
    <property type="protein sequence ID" value="MBB6552196.1"/>
    <property type="molecule type" value="Genomic_DNA"/>
</dbReference>
<sequence>MPTLDFARLVTGLREQTEVFAAAVAGGDPEAVVPTCPEWRLRTLVAHIGQSGRWAAELVRTGLPVPVPDPARIDPGPPGEWGGWLRAGAEELAEAVCKVGEDTEVWSFVGPVPAAFWLRRMFCEAAVHGYDAALTTGAAYGIAGDLAADVITEGMELMANPRAETFKPELALMRGAGERLAFRPHGMDGWVISRLPEGLRWERGNGPGDVVVTGTVTEIMLVLSRRIPPATVTGKRALLEHWLANNAY</sequence>
<dbReference type="InterPro" id="IPR017517">
    <property type="entry name" value="Maleyloyr_isom"/>
</dbReference>
<evidence type="ECO:0000259" key="1">
    <source>
        <dbReference type="Pfam" id="PF11716"/>
    </source>
</evidence>
<proteinExistence type="predicted"/>
<protein>
    <submittedName>
        <fullName evidence="2">Uncharacterized protein (TIGR03083 family)</fullName>
    </submittedName>
</protein>
<dbReference type="InterPro" id="IPR034660">
    <property type="entry name" value="DinB/YfiT-like"/>
</dbReference>
<dbReference type="Proteomes" id="UP000565579">
    <property type="component" value="Unassembled WGS sequence"/>
</dbReference>
<dbReference type="GO" id="GO:0005886">
    <property type="term" value="C:plasma membrane"/>
    <property type="evidence" value="ECO:0007669"/>
    <property type="project" value="TreeGrafter"/>
</dbReference>
<dbReference type="Pfam" id="PF11716">
    <property type="entry name" value="MDMPI_N"/>
    <property type="match status" value="1"/>
</dbReference>
<reference evidence="2 3" key="1">
    <citation type="submission" date="2020-08" db="EMBL/GenBank/DDBJ databases">
        <title>Sequencing the genomes of 1000 actinobacteria strains.</title>
        <authorList>
            <person name="Klenk H.-P."/>
        </authorList>
    </citation>
    <scope>NUCLEOTIDE SEQUENCE [LARGE SCALE GENOMIC DNA]</scope>
    <source>
        <strain evidence="2 3">DSM 43768</strain>
    </source>
</reference>
<name>A0A7X0U1Z3_9ACTN</name>
<accession>A0A7X0U1Z3</accession>
<gene>
    <name evidence="2" type="ORF">HD593_006991</name>
</gene>
<evidence type="ECO:0000313" key="3">
    <source>
        <dbReference type="Proteomes" id="UP000565579"/>
    </source>
</evidence>
<evidence type="ECO:0000313" key="2">
    <source>
        <dbReference type="EMBL" id="MBB6552196.1"/>
    </source>
</evidence>
<dbReference type="InterPro" id="IPR024344">
    <property type="entry name" value="MDMPI_metal-binding"/>
</dbReference>
<dbReference type="PANTHER" id="PTHR40758:SF1">
    <property type="entry name" value="CONSERVED PROTEIN"/>
    <property type="match status" value="1"/>
</dbReference>
<keyword evidence="3" id="KW-1185">Reference proteome</keyword>
<feature type="domain" description="Mycothiol-dependent maleylpyruvate isomerase metal-binding" evidence="1">
    <location>
        <begin position="14"/>
        <end position="133"/>
    </location>
</feature>
<dbReference type="SUPFAM" id="SSF109854">
    <property type="entry name" value="DinB/YfiT-like putative metalloenzymes"/>
    <property type="match status" value="1"/>
</dbReference>
<dbReference type="AlphaFoldDB" id="A0A7X0U1Z3"/>
<dbReference type="PANTHER" id="PTHR40758">
    <property type="entry name" value="CONSERVED PROTEIN"/>
    <property type="match status" value="1"/>
</dbReference>
<dbReference type="GO" id="GO:0046872">
    <property type="term" value="F:metal ion binding"/>
    <property type="evidence" value="ECO:0007669"/>
    <property type="project" value="InterPro"/>
</dbReference>
<dbReference type="Gene3D" id="1.20.120.450">
    <property type="entry name" value="dinb family like domain"/>
    <property type="match status" value="1"/>
</dbReference>
<dbReference type="NCBIfam" id="TIGR03083">
    <property type="entry name" value="maleylpyruvate isomerase family mycothiol-dependent enzyme"/>
    <property type="match status" value="1"/>
</dbReference>
<comment type="caution">
    <text evidence="2">The sequence shown here is derived from an EMBL/GenBank/DDBJ whole genome shotgun (WGS) entry which is preliminary data.</text>
</comment>
<organism evidence="2 3">
    <name type="scientific">Nonomuraea rubra</name>
    <dbReference type="NCBI Taxonomy" id="46180"/>
    <lineage>
        <taxon>Bacteria</taxon>
        <taxon>Bacillati</taxon>
        <taxon>Actinomycetota</taxon>
        <taxon>Actinomycetes</taxon>
        <taxon>Streptosporangiales</taxon>
        <taxon>Streptosporangiaceae</taxon>
        <taxon>Nonomuraea</taxon>
    </lineage>
</organism>